<dbReference type="Gene3D" id="3.30.465.10">
    <property type="match status" value="1"/>
</dbReference>
<keyword evidence="2" id="KW-0285">Flavoprotein</keyword>
<sequence length="981" mass="102175">MRPSELADALRRAGVRDVDASPRRRAEYSSDASLYRVPPAAVAFPRDGEEVAAALALCRSEGVALTARGAGTSIAGNAVGPGLVLDFSRHMGQIISLDPEARTASVQPGVVLDALQRQAAPYGLRFGPDPSTHSRCTIGGMIGNNACGSRALAYGRTADNVLTLDMLTGTGERLVTRGGRDLFAGTGGGSPTLVALRQVVQDNLAVIRTEMGRFRRQISGYSLEHLLPEHGFDVARATVGTEGTWGVLLEAGVRLVETPARTLLVVLGYPDMAAAADAVPALLPHRPITLEGIDARMVDVVRARHGTARVPPLPAGGGWLLAELGSGPAARSVSAAELVAAAGALVADSGAVASLLVTDPAHAAAVWRIREDGAGLVARTVAGAPAHAGWEDAAVPPERLGAYLRDFEALLAAHGLTGVPYGHFGDGCLHVRVDFPFGRDDGAKVFRRFLLDAARLVASHGGSMSGEHGDGRARGELLPLMYSPAALAAFAAAKAVFDPGGVLNPGVIVRPAAVDADLRLQPPPPVTRGTAFRYPHDGGDLTAAVHRCTGVARCRSDVPGSDTVMCPSYLATRDEKDSTRGRARVLQEAVNGSLPGGLRAPEVREALDLCLSCKGCRSDCPTGVDMATYKAEVLHQTYRRRPRPVAHYSLGWLPRWARLAALAPRAVNAALRIGLVAALVKRLGGIDPRRPLPPFAPHPFHTTPTTPDTITTLGAAKDVTGVPGAAMSAGVGPGSVPGAGVGAGGSRDVVLWVDTFTGYFSPDVARAAVRVLTRAGFSVTFPPAALCCGLTWISTGQLDAARRRLRRTVDALAAHAEAGTPIVALEPSCAAVLRSDAVELLGDDDRAAKRVAGSVRTLAEFLTGLPDWTPPGLAGVEVLAQPHCHHHAVMGWETDRELLARAGATVTSVGGCCGLAGNFGVERGHYEVSVAVAETRLLPAVRRAREGTIVLADGFSCRTQLAQLAGTPSLHLAELLDRPPG</sequence>
<dbReference type="SUPFAM" id="SSF55103">
    <property type="entry name" value="FAD-linked oxidases, C-terminal domain"/>
    <property type="match status" value="1"/>
</dbReference>
<name>A0ABV9E800_9ACTN</name>
<dbReference type="PANTHER" id="PTHR11748:SF119">
    <property type="entry name" value="D-2-HYDROXYGLUTARATE DEHYDROGENASE"/>
    <property type="match status" value="1"/>
</dbReference>
<evidence type="ECO:0000256" key="7">
    <source>
        <dbReference type="ARBA" id="ARBA00023014"/>
    </source>
</evidence>
<dbReference type="Pfam" id="PF02754">
    <property type="entry name" value="CCG"/>
    <property type="match status" value="1"/>
</dbReference>
<dbReference type="InterPro" id="IPR016164">
    <property type="entry name" value="FAD-linked_Oxase-like_C"/>
</dbReference>
<dbReference type="InterPro" id="IPR016169">
    <property type="entry name" value="FAD-bd_PCMH_sub2"/>
</dbReference>
<dbReference type="EMBL" id="JBHSFN010000003">
    <property type="protein sequence ID" value="MFC4585656.1"/>
    <property type="molecule type" value="Genomic_DNA"/>
</dbReference>
<dbReference type="Proteomes" id="UP001595891">
    <property type="component" value="Unassembled WGS sequence"/>
</dbReference>
<evidence type="ECO:0000313" key="9">
    <source>
        <dbReference type="EMBL" id="MFC4585656.1"/>
    </source>
</evidence>
<dbReference type="InterPro" id="IPR017896">
    <property type="entry name" value="4Fe4S_Fe-S-bd"/>
</dbReference>
<feature type="domain" description="FAD-binding PCMH-type" evidence="8">
    <location>
        <begin position="35"/>
        <end position="258"/>
    </location>
</feature>
<keyword evidence="10" id="KW-1185">Reference proteome</keyword>
<proteinExistence type="predicted"/>
<evidence type="ECO:0000256" key="2">
    <source>
        <dbReference type="ARBA" id="ARBA00022630"/>
    </source>
</evidence>
<evidence type="ECO:0000256" key="6">
    <source>
        <dbReference type="ARBA" id="ARBA00023004"/>
    </source>
</evidence>
<comment type="cofactor">
    <cofactor evidence="1">
        <name>FAD</name>
        <dbReference type="ChEBI" id="CHEBI:57692"/>
    </cofactor>
</comment>
<keyword evidence="3" id="KW-0479">Metal-binding</keyword>
<organism evidence="9 10">
    <name type="scientific">Sphaerisporangium corydalis</name>
    <dbReference type="NCBI Taxonomy" id="1441875"/>
    <lineage>
        <taxon>Bacteria</taxon>
        <taxon>Bacillati</taxon>
        <taxon>Actinomycetota</taxon>
        <taxon>Actinomycetes</taxon>
        <taxon>Streptosporangiales</taxon>
        <taxon>Streptosporangiaceae</taxon>
        <taxon>Sphaerisporangium</taxon>
    </lineage>
</organism>
<dbReference type="InterPro" id="IPR017900">
    <property type="entry name" value="4Fe4S_Fe_S_CS"/>
</dbReference>
<dbReference type="InterPro" id="IPR006094">
    <property type="entry name" value="Oxid_FAD_bind_N"/>
</dbReference>
<dbReference type="RefSeq" id="WP_262847339.1">
    <property type="nucleotide sequence ID" value="NZ_JANZYP010000061.1"/>
</dbReference>
<dbReference type="PANTHER" id="PTHR11748">
    <property type="entry name" value="D-LACTATE DEHYDROGENASE"/>
    <property type="match status" value="1"/>
</dbReference>
<dbReference type="Pfam" id="PF13183">
    <property type="entry name" value="Fer4_8"/>
    <property type="match status" value="1"/>
</dbReference>
<dbReference type="InterPro" id="IPR016166">
    <property type="entry name" value="FAD-bd_PCMH"/>
</dbReference>
<evidence type="ECO:0000259" key="8">
    <source>
        <dbReference type="PROSITE" id="PS51387"/>
    </source>
</evidence>
<dbReference type="SUPFAM" id="SSF46548">
    <property type="entry name" value="alpha-helical ferredoxin"/>
    <property type="match status" value="1"/>
</dbReference>
<dbReference type="Gene3D" id="3.30.70.2740">
    <property type="match status" value="1"/>
</dbReference>
<keyword evidence="7" id="KW-0411">Iron-sulfur</keyword>
<dbReference type="PROSITE" id="PS00198">
    <property type="entry name" value="4FE4S_FER_1"/>
    <property type="match status" value="1"/>
</dbReference>
<dbReference type="SUPFAM" id="SSF56176">
    <property type="entry name" value="FAD-binding/transporter-associated domain-like"/>
    <property type="match status" value="1"/>
</dbReference>
<dbReference type="InterPro" id="IPR036318">
    <property type="entry name" value="FAD-bd_PCMH-like_sf"/>
</dbReference>
<keyword evidence="4" id="KW-0274">FAD</keyword>
<dbReference type="InterPro" id="IPR004017">
    <property type="entry name" value="Cys_rich_dom"/>
</dbReference>
<keyword evidence="6" id="KW-0408">Iron</keyword>
<protein>
    <submittedName>
        <fullName evidence="9">FAD-binding and (Fe-S)-binding domain-containing protein</fullName>
    </submittedName>
</protein>
<evidence type="ECO:0000256" key="5">
    <source>
        <dbReference type="ARBA" id="ARBA00023002"/>
    </source>
</evidence>
<gene>
    <name evidence="9" type="ORF">ACFO8L_06220</name>
</gene>
<accession>A0ABV9E800</accession>
<dbReference type="Pfam" id="PF01565">
    <property type="entry name" value="FAD_binding_4"/>
    <property type="match status" value="1"/>
</dbReference>
<evidence type="ECO:0000313" key="10">
    <source>
        <dbReference type="Proteomes" id="UP001595891"/>
    </source>
</evidence>
<dbReference type="PROSITE" id="PS51387">
    <property type="entry name" value="FAD_PCMH"/>
    <property type="match status" value="1"/>
</dbReference>
<evidence type="ECO:0000256" key="3">
    <source>
        <dbReference type="ARBA" id="ARBA00022723"/>
    </source>
</evidence>
<dbReference type="Pfam" id="PF02913">
    <property type="entry name" value="FAD-oxidase_C"/>
    <property type="match status" value="1"/>
</dbReference>
<evidence type="ECO:0000256" key="4">
    <source>
        <dbReference type="ARBA" id="ARBA00022827"/>
    </source>
</evidence>
<evidence type="ECO:0000256" key="1">
    <source>
        <dbReference type="ARBA" id="ARBA00001974"/>
    </source>
</evidence>
<comment type="caution">
    <text evidence="9">The sequence shown here is derived from an EMBL/GenBank/DDBJ whole genome shotgun (WGS) entry which is preliminary data.</text>
</comment>
<dbReference type="InterPro" id="IPR004113">
    <property type="entry name" value="FAD-bd_oxidored_4_C"/>
</dbReference>
<reference evidence="10" key="1">
    <citation type="journal article" date="2019" name="Int. J. Syst. Evol. Microbiol.">
        <title>The Global Catalogue of Microorganisms (GCM) 10K type strain sequencing project: providing services to taxonomists for standard genome sequencing and annotation.</title>
        <authorList>
            <consortium name="The Broad Institute Genomics Platform"/>
            <consortium name="The Broad Institute Genome Sequencing Center for Infectious Disease"/>
            <person name="Wu L."/>
            <person name="Ma J."/>
        </authorList>
    </citation>
    <scope>NUCLEOTIDE SEQUENCE [LARGE SCALE GENOMIC DNA]</scope>
    <source>
        <strain evidence="10">CCUG 49560</strain>
    </source>
</reference>
<keyword evidence="5" id="KW-0560">Oxidoreductase</keyword>